<dbReference type="GO" id="GO:0008933">
    <property type="term" value="F:peptidoglycan lytic transglycosylase activity"/>
    <property type="evidence" value="ECO:0007669"/>
    <property type="project" value="InterPro"/>
</dbReference>
<dbReference type="InterPro" id="IPR023346">
    <property type="entry name" value="Lysozyme-like_dom_sf"/>
</dbReference>
<dbReference type="EMBL" id="MCGG01000007">
    <property type="protein sequence ID" value="OEJ69405.1"/>
    <property type="molecule type" value="Genomic_DNA"/>
</dbReference>
<gene>
    <name evidence="6" type="ORF">BEN30_03075</name>
</gene>
<dbReference type="AlphaFoldDB" id="A0A1E5QCJ2"/>
<dbReference type="PANTHER" id="PTHR37423:SF2">
    <property type="entry name" value="MEMBRANE-BOUND LYTIC MUREIN TRANSGLYCOSYLASE C"/>
    <property type="match status" value="1"/>
</dbReference>
<accession>A0A1E5QCJ2</accession>
<dbReference type="SUPFAM" id="SSF53955">
    <property type="entry name" value="Lysozyme-like"/>
    <property type="match status" value="1"/>
</dbReference>
<name>A0A1E5QCJ2_9PROT</name>
<dbReference type="Pfam" id="PF01464">
    <property type="entry name" value="SLT"/>
    <property type="match status" value="1"/>
</dbReference>
<proteinExistence type="inferred from homology"/>
<dbReference type="InterPro" id="IPR000189">
    <property type="entry name" value="Transglyc_AS"/>
</dbReference>
<dbReference type="GO" id="GO:0016020">
    <property type="term" value="C:membrane"/>
    <property type="evidence" value="ECO:0007669"/>
    <property type="project" value="InterPro"/>
</dbReference>
<comment type="similarity">
    <text evidence="1">Belongs to the transglycosylase Slt family.</text>
</comment>
<dbReference type="Gene3D" id="1.25.20.10">
    <property type="entry name" value="Bacterial muramidases"/>
    <property type="match status" value="1"/>
</dbReference>
<evidence type="ECO:0000313" key="6">
    <source>
        <dbReference type="EMBL" id="OEJ69405.1"/>
    </source>
</evidence>
<comment type="similarity">
    <text evidence="2">Belongs to the virb1 family.</text>
</comment>
<comment type="caution">
    <text evidence="6">The sequence shown here is derived from an EMBL/GenBank/DDBJ whole genome shotgun (WGS) entry which is preliminary data.</text>
</comment>
<evidence type="ECO:0000313" key="7">
    <source>
        <dbReference type="Proteomes" id="UP000095347"/>
    </source>
</evidence>
<evidence type="ECO:0000256" key="2">
    <source>
        <dbReference type="ARBA" id="ARBA00009387"/>
    </source>
</evidence>
<evidence type="ECO:0000256" key="4">
    <source>
        <dbReference type="SAM" id="MobiDB-lite"/>
    </source>
</evidence>
<dbReference type="GO" id="GO:0042597">
    <property type="term" value="C:periplasmic space"/>
    <property type="evidence" value="ECO:0007669"/>
    <property type="project" value="InterPro"/>
</dbReference>
<organism evidence="6 7">
    <name type="scientific">Magnetovibrio blakemorei</name>
    <dbReference type="NCBI Taxonomy" id="28181"/>
    <lineage>
        <taxon>Bacteria</taxon>
        <taxon>Pseudomonadati</taxon>
        <taxon>Pseudomonadota</taxon>
        <taxon>Alphaproteobacteria</taxon>
        <taxon>Rhodospirillales</taxon>
        <taxon>Magnetovibrionaceae</taxon>
        <taxon>Magnetovibrio</taxon>
    </lineage>
</organism>
<feature type="domain" description="Transglycosylase SLT" evidence="5">
    <location>
        <begin position="498"/>
        <end position="603"/>
    </location>
</feature>
<feature type="region of interest" description="Disordered" evidence="4">
    <location>
        <begin position="640"/>
        <end position="660"/>
    </location>
</feature>
<dbReference type="PANTHER" id="PTHR37423">
    <property type="entry name" value="SOLUBLE LYTIC MUREIN TRANSGLYCOSYLASE-RELATED"/>
    <property type="match status" value="1"/>
</dbReference>
<evidence type="ECO:0000256" key="1">
    <source>
        <dbReference type="ARBA" id="ARBA00007734"/>
    </source>
</evidence>
<protein>
    <recommendedName>
        <fullName evidence="5">Transglycosylase SLT domain-containing protein</fullName>
    </recommendedName>
</protein>
<dbReference type="PROSITE" id="PS00922">
    <property type="entry name" value="TRANSGLYCOSYLASE"/>
    <property type="match status" value="1"/>
</dbReference>
<dbReference type="InterPro" id="IPR008258">
    <property type="entry name" value="Transglycosylase_SLT_dom_1"/>
</dbReference>
<dbReference type="SUPFAM" id="SSF48435">
    <property type="entry name" value="Bacterial muramidases"/>
    <property type="match status" value="1"/>
</dbReference>
<dbReference type="InterPro" id="IPR008939">
    <property type="entry name" value="Lytic_TGlycosylase_superhlx_U"/>
</dbReference>
<sequence length="660" mass="73776">MGLLFAAAPQSAFAEKAISADAKTVQAVFTAIDRNRFKDALKLIRLLKNPDLVRALVWSYLTAANTPATFKDLKPFLVQYQGWPQRDAMLKRAEETMPSSLSATETLDWFKTMGGPVSTLGKLRKAEAQLSLAGKNKVAKPQAIKDIRAIWVAGNFTKSEEDHVYRQYREFITDQDDLDRLDRLIWEERAWPAQRQMWKVDKKTRKLAVARLSLQQRKGNVDKAIADVIKSAPELANDPGLVYERLRWRRRKGRSDEAAEMFKDIHGDPIRPDKWWKERAIVARNMLQDNQPKSAYAITSQHGLSPDDAAEYSDAEWISGWIALRFLKDPTSAKKHFNNMLNAVSYPISVARGAYWSARAASDLGQKQQAQTMLNRAAEFSTTYYGQLARARLGQSITGPLSLPSPTKTDTANFTAHPISKAVVVLSQLGLQDRMRTLVLGLADSSDTPGWKHLAAAFASTHGRPDLAVKIAKESEQAGVPLGALGYPRLTPPQPKSGNTVETPLVLAVIRQESAFYAEAQSHAGARGLMQVMPATAQKVAKDNRIPYSRDKLLNDPHYNLIIGQVYLADMVEQFKGSYPMALAAYNAGPHRVKTWMRSFGDPRNAEVDIIDWVEMIPYSETRNYVQRVLENLGVYRATQTAQDAPSQDGAQRLAQQDTR</sequence>
<dbReference type="Gene3D" id="1.10.530.10">
    <property type="match status" value="1"/>
</dbReference>
<evidence type="ECO:0000256" key="3">
    <source>
        <dbReference type="ARBA" id="ARBA00022729"/>
    </source>
</evidence>
<keyword evidence="7" id="KW-1185">Reference proteome</keyword>
<keyword evidence="3" id="KW-0732">Signal</keyword>
<dbReference type="GO" id="GO:0004553">
    <property type="term" value="F:hydrolase activity, hydrolyzing O-glycosyl compounds"/>
    <property type="evidence" value="ECO:0007669"/>
    <property type="project" value="InterPro"/>
</dbReference>
<dbReference type="STRING" id="28181.BEN30_03075"/>
<dbReference type="CDD" id="cd13401">
    <property type="entry name" value="Slt70-like"/>
    <property type="match status" value="1"/>
</dbReference>
<dbReference type="Proteomes" id="UP000095347">
    <property type="component" value="Unassembled WGS sequence"/>
</dbReference>
<reference evidence="7" key="1">
    <citation type="submission" date="2016-07" db="EMBL/GenBank/DDBJ databases">
        <authorList>
            <person name="Florea S."/>
            <person name="Webb J.S."/>
            <person name="Jaromczyk J."/>
            <person name="Schardl C.L."/>
        </authorList>
    </citation>
    <scope>NUCLEOTIDE SEQUENCE [LARGE SCALE GENOMIC DNA]</scope>
    <source>
        <strain evidence="7">MV-1</strain>
    </source>
</reference>
<dbReference type="GO" id="GO:0000270">
    <property type="term" value="P:peptidoglycan metabolic process"/>
    <property type="evidence" value="ECO:0007669"/>
    <property type="project" value="InterPro"/>
</dbReference>
<evidence type="ECO:0000259" key="5">
    <source>
        <dbReference type="Pfam" id="PF01464"/>
    </source>
</evidence>